<keyword evidence="1" id="KW-0472">Membrane</keyword>
<keyword evidence="3" id="KW-1185">Reference proteome</keyword>
<dbReference type="Pfam" id="PF11351">
    <property type="entry name" value="GTA_holin_3TM"/>
    <property type="match status" value="1"/>
</dbReference>
<gene>
    <name evidence="2" type="ORF">GCM10011352_19490</name>
</gene>
<organism evidence="2 3">
    <name type="scientific">Marinobacterium zhoushanense</name>
    <dbReference type="NCBI Taxonomy" id="1679163"/>
    <lineage>
        <taxon>Bacteria</taxon>
        <taxon>Pseudomonadati</taxon>
        <taxon>Pseudomonadota</taxon>
        <taxon>Gammaproteobacteria</taxon>
        <taxon>Oceanospirillales</taxon>
        <taxon>Oceanospirillaceae</taxon>
        <taxon>Marinobacterium</taxon>
    </lineage>
</organism>
<comment type="caution">
    <text evidence="2">The sequence shown here is derived from an EMBL/GenBank/DDBJ whole genome shotgun (WGS) entry which is preliminary data.</text>
</comment>
<keyword evidence="1" id="KW-1133">Transmembrane helix</keyword>
<dbReference type="InterPro" id="IPR021497">
    <property type="entry name" value="GTA_holin_3TM"/>
</dbReference>
<dbReference type="RefSeq" id="WP_188747781.1">
    <property type="nucleotide sequence ID" value="NZ_BMIJ01000004.1"/>
</dbReference>
<sequence length="194" mass="22615">MAWWNFITDIFSGGKEVAEVFVENRENRGQRLHEQQLADVERDRASLEQFSAEFHNRLHRTWWDSLVDGLNRLPRPLLTVAVLSFFVLAPIDPERFLLIAKSFELMPPGYWALLSVIISFYFGGRMQLKAQDLKLRKDAVTAAKELIAMKREFRQLADEQESAESKIFDTAVMKGEAILNNKVVEQWLKEREMQ</sequence>
<evidence type="ECO:0000313" key="2">
    <source>
        <dbReference type="EMBL" id="GGB93544.1"/>
    </source>
</evidence>
<reference evidence="3" key="1">
    <citation type="journal article" date="2019" name="Int. J. Syst. Evol. Microbiol.">
        <title>The Global Catalogue of Microorganisms (GCM) 10K type strain sequencing project: providing services to taxonomists for standard genome sequencing and annotation.</title>
        <authorList>
            <consortium name="The Broad Institute Genomics Platform"/>
            <consortium name="The Broad Institute Genome Sequencing Center for Infectious Disease"/>
            <person name="Wu L."/>
            <person name="Ma J."/>
        </authorList>
    </citation>
    <scope>NUCLEOTIDE SEQUENCE [LARGE SCALE GENOMIC DNA]</scope>
    <source>
        <strain evidence="3">CGMCC 1.15341</strain>
    </source>
</reference>
<keyword evidence="1" id="KW-0812">Transmembrane</keyword>
<evidence type="ECO:0000256" key="1">
    <source>
        <dbReference type="SAM" id="Phobius"/>
    </source>
</evidence>
<feature type="transmembrane region" description="Helical" evidence="1">
    <location>
        <begin position="111"/>
        <end position="128"/>
    </location>
</feature>
<evidence type="ECO:0008006" key="4">
    <source>
        <dbReference type="Google" id="ProtNLM"/>
    </source>
</evidence>
<evidence type="ECO:0000313" key="3">
    <source>
        <dbReference type="Proteomes" id="UP000629025"/>
    </source>
</evidence>
<proteinExistence type="predicted"/>
<name>A0ABQ1KDT8_9GAMM</name>
<dbReference type="Proteomes" id="UP000629025">
    <property type="component" value="Unassembled WGS sequence"/>
</dbReference>
<accession>A0ABQ1KDT8</accession>
<dbReference type="EMBL" id="BMIJ01000004">
    <property type="protein sequence ID" value="GGB93544.1"/>
    <property type="molecule type" value="Genomic_DNA"/>
</dbReference>
<protein>
    <recommendedName>
        <fullName evidence="4">Holin of 3TMs, for gene-transfer release</fullName>
    </recommendedName>
</protein>